<gene>
    <name evidence="3" type="ORF">BEWA_007660</name>
</gene>
<sequence>MHIVRAVHSLYRNRALRYLSSGKGNNGQITKRPREDVSLSENEDLLGPLHTQKPGLFIQPGILFQDYPNKNYLIAKIYLFSLIFLITSFSAIKIVPPGYVGIIVRRNGEMDQFNNEGRMALFRIPFMDKPVAFRITPIRKKIVRKCLTSDSKTVEVVIFLTFTAKLAFATHIYSIYGTNYTKGFVEKELCFDIDQVVKKYNLDDLVAGVDIVEEMYSTNSDIHATVTHSSMESANEEIIERFQDAGAFNKIIVSDVNISYRNPDILDVAE</sequence>
<dbReference type="AlphaFoldDB" id="L0B0H8"/>
<dbReference type="EMBL" id="CP001670">
    <property type="protein sequence ID" value="AFZ81357.1"/>
    <property type="molecule type" value="Genomic_DNA"/>
</dbReference>
<accession>L0B0H8</accession>
<dbReference type="Proteomes" id="UP000031512">
    <property type="component" value="Chromosome 3"/>
</dbReference>
<organism evidence="3 4">
    <name type="scientific">Theileria equi strain WA</name>
    <dbReference type="NCBI Taxonomy" id="1537102"/>
    <lineage>
        <taxon>Eukaryota</taxon>
        <taxon>Sar</taxon>
        <taxon>Alveolata</taxon>
        <taxon>Apicomplexa</taxon>
        <taxon>Aconoidasida</taxon>
        <taxon>Piroplasmida</taxon>
        <taxon>Theileriidae</taxon>
        <taxon>Theileria</taxon>
    </lineage>
</organism>
<evidence type="ECO:0000313" key="3">
    <source>
        <dbReference type="EMBL" id="AFZ81357.1"/>
    </source>
</evidence>
<evidence type="ECO:0000259" key="2">
    <source>
        <dbReference type="Pfam" id="PF01145"/>
    </source>
</evidence>
<dbReference type="RefSeq" id="XP_004831023.1">
    <property type="nucleotide sequence ID" value="XM_004830966.1"/>
</dbReference>
<dbReference type="OrthoDB" id="428964at2759"/>
<name>L0B0H8_THEEQ</name>
<protein>
    <submittedName>
        <fullName evidence="3">Prohibitin-like protein, putative</fullName>
    </submittedName>
</protein>
<feature type="transmembrane region" description="Helical" evidence="1">
    <location>
        <begin position="77"/>
        <end position="96"/>
    </location>
</feature>
<feature type="domain" description="Band 7" evidence="2">
    <location>
        <begin position="93"/>
        <end position="209"/>
    </location>
</feature>
<keyword evidence="1" id="KW-1133">Transmembrane helix</keyword>
<reference evidence="3 4" key="1">
    <citation type="journal article" date="2012" name="BMC Genomics">
        <title>Comparative genomic analysis and phylogenetic position of Theileria equi.</title>
        <authorList>
            <person name="Kappmeyer L.S."/>
            <person name="Thiagarajan M."/>
            <person name="Herndon D.R."/>
            <person name="Ramsay J.D."/>
            <person name="Caler E."/>
            <person name="Djikeng A."/>
            <person name="Gillespie J.J."/>
            <person name="Lau A.O."/>
            <person name="Roalson E.H."/>
            <person name="Silva J.C."/>
            <person name="Silva M.G."/>
            <person name="Suarez C.E."/>
            <person name="Ueti M.W."/>
            <person name="Nene V.M."/>
            <person name="Mealey R.H."/>
            <person name="Knowles D.P."/>
            <person name="Brayton K.A."/>
        </authorList>
    </citation>
    <scope>NUCLEOTIDE SEQUENCE [LARGE SCALE GENOMIC DNA]</scope>
    <source>
        <strain evidence="3 4">WA</strain>
    </source>
</reference>
<keyword evidence="1" id="KW-0812">Transmembrane</keyword>
<proteinExistence type="predicted"/>
<evidence type="ECO:0000256" key="1">
    <source>
        <dbReference type="SAM" id="Phobius"/>
    </source>
</evidence>
<dbReference type="Pfam" id="PF01145">
    <property type="entry name" value="Band_7"/>
    <property type="match status" value="1"/>
</dbReference>
<evidence type="ECO:0000313" key="4">
    <source>
        <dbReference type="Proteomes" id="UP000031512"/>
    </source>
</evidence>
<keyword evidence="1" id="KW-0472">Membrane</keyword>
<dbReference type="InterPro" id="IPR001107">
    <property type="entry name" value="Band_7"/>
</dbReference>
<dbReference type="VEuPathDB" id="PiroplasmaDB:BEWA_007660"/>
<dbReference type="GeneID" id="15805373"/>
<keyword evidence="4" id="KW-1185">Reference proteome</keyword>
<dbReference type="KEGG" id="beq:BEWA_007660"/>
<dbReference type="eggNOG" id="ENOG502SV2V">
    <property type="taxonomic scope" value="Eukaryota"/>
</dbReference>